<dbReference type="PANTHER" id="PTHR37294:SF1">
    <property type="entry name" value="3'-5' EXORIBONUCLEASE YHAM"/>
    <property type="match status" value="1"/>
</dbReference>
<dbReference type="Gene3D" id="2.40.50.140">
    <property type="entry name" value="Nucleic acid-binding proteins"/>
    <property type="match status" value="1"/>
</dbReference>
<dbReference type="Pfam" id="PF01966">
    <property type="entry name" value="HD"/>
    <property type="match status" value="1"/>
</dbReference>
<accession>A0A9Q9CLK3</accession>
<evidence type="ECO:0000256" key="1">
    <source>
        <dbReference type="ARBA" id="ARBA00022801"/>
    </source>
</evidence>
<dbReference type="GO" id="GO:0016787">
    <property type="term" value="F:hydrolase activity"/>
    <property type="evidence" value="ECO:0007669"/>
    <property type="project" value="UniProtKB-KW"/>
</dbReference>
<evidence type="ECO:0000313" key="4">
    <source>
        <dbReference type="EMBL" id="UUF08679.1"/>
    </source>
</evidence>
<dbReference type="InterPro" id="IPR012340">
    <property type="entry name" value="NA-bd_OB-fold"/>
</dbReference>
<dbReference type="AlphaFoldDB" id="A0A9Q9CLK3"/>
<name>A0A9Q9CLK3_9FIRM</name>
<evidence type="ECO:0000313" key="3">
    <source>
        <dbReference type="EMBL" id="UUF05875.1"/>
    </source>
</evidence>
<organism evidence="4 6">
    <name type="scientific">Turicibacter bilis</name>
    <dbReference type="NCBI Taxonomy" id="2735723"/>
    <lineage>
        <taxon>Bacteria</taxon>
        <taxon>Bacillati</taxon>
        <taxon>Bacillota</taxon>
        <taxon>Erysipelotrichia</taxon>
        <taxon>Erysipelotrichales</taxon>
        <taxon>Turicibacteraceae</taxon>
        <taxon>Turicibacter</taxon>
    </lineage>
</organism>
<sequence length="309" mass="35507">MQIKDLKVKEVSTLTVMIKSVNVGRTTAQKPYLKFEFVDQSGSIFANKWSLKPEELNAFEAGQVVTVKGLVQLYNAQKQINIESVSLVEGEVDYSQYVESSKFTVENLKSDITGFLDEMKPGYYKDILNYFLTKYEQEFYLHPAASRMHHAFMSGLAQHVYEMLKMGAAYCDLYPLVNRDLLYAGVILHDLGKLFEMSYEQCIKTEYTLEGLMIGHINMMVSMIDEASKELGYDGEEVLFLKHMVIAHHGKLEWGSPKEPMIIEAELLHYLDVVSAKMTAIEVALRHCEEGQMSDRIPMLDNRRFYHHK</sequence>
<dbReference type="EMBL" id="CP071250">
    <property type="protein sequence ID" value="UUF08679.1"/>
    <property type="molecule type" value="Genomic_DNA"/>
</dbReference>
<keyword evidence="5" id="KW-1185">Reference proteome</keyword>
<dbReference type="InterPro" id="IPR006674">
    <property type="entry name" value="HD_domain"/>
</dbReference>
<dbReference type="CDD" id="cd00077">
    <property type="entry name" value="HDc"/>
    <property type="match status" value="1"/>
</dbReference>
<dbReference type="Proteomes" id="UP001058072">
    <property type="component" value="Chromosome"/>
</dbReference>
<dbReference type="RefSeq" id="WP_212724866.1">
    <property type="nucleotide sequence ID" value="NZ_CP071249.1"/>
</dbReference>
<dbReference type="InterPro" id="IPR003607">
    <property type="entry name" value="HD/PDEase_dom"/>
</dbReference>
<evidence type="ECO:0000313" key="5">
    <source>
        <dbReference type="Proteomes" id="UP001058016"/>
    </source>
</evidence>
<reference evidence="4 5" key="1">
    <citation type="submission" date="2021-03" db="EMBL/GenBank/DDBJ databases">
        <title>Comparative Genomics and Metabolomics in the genus Turicibacter.</title>
        <authorList>
            <person name="Maki J."/>
            <person name="Looft T."/>
        </authorList>
    </citation>
    <scope>NUCLEOTIDE SEQUENCE</scope>
    <source>
        <strain evidence="4">ISU324</strain>
        <strain evidence="3 5">MMM721</strain>
    </source>
</reference>
<dbReference type="SUPFAM" id="SSF109604">
    <property type="entry name" value="HD-domain/PDEase-like"/>
    <property type="match status" value="1"/>
</dbReference>
<dbReference type="GO" id="GO:0031125">
    <property type="term" value="P:rRNA 3'-end processing"/>
    <property type="evidence" value="ECO:0007669"/>
    <property type="project" value="TreeGrafter"/>
</dbReference>
<dbReference type="FunFam" id="1.10.3210.10:FF:000008">
    <property type="entry name" value="3'-5' exoribonuclease YhaM"/>
    <property type="match status" value="1"/>
</dbReference>
<evidence type="ECO:0000313" key="6">
    <source>
        <dbReference type="Proteomes" id="UP001058072"/>
    </source>
</evidence>
<dbReference type="Gene3D" id="1.10.3210.10">
    <property type="entry name" value="Hypothetical protein af1432"/>
    <property type="match status" value="1"/>
</dbReference>
<proteinExistence type="predicted"/>
<keyword evidence="1" id="KW-0378">Hydrolase</keyword>
<feature type="domain" description="HD" evidence="2">
    <location>
        <begin position="157"/>
        <end position="276"/>
    </location>
</feature>
<dbReference type="Proteomes" id="UP001058016">
    <property type="component" value="Chromosome"/>
</dbReference>
<dbReference type="PANTHER" id="PTHR37294">
    <property type="entry name" value="3'-5' EXORIBONUCLEASE YHAM"/>
    <property type="match status" value="1"/>
</dbReference>
<protein>
    <submittedName>
        <fullName evidence="4">HD domain-containing protein</fullName>
    </submittedName>
</protein>
<dbReference type="InterPro" id="IPR050798">
    <property type="entry name" value="YhaM_exoribonuc/phosphodiest"/>
</dbReference>
<dbReference type="EMBL" id="CP071249">
    <property type="protein sequence ID" value="UUF05875.1"/>
    <property type="molecule type" value="Genomic_DNA"/>
</dbReference>
<evidence type="ECO:0000259" key="2">
    <source>
        <dbReference type="Pfam" id="PF01966"/>
    </source>
</evidence>
<gene>
    <name evidence="3" type="ORF">J0J69_12705</name>
    <name evidence="4" type="ORF">J0J70_01245</name>
</gene>
<dbReference type="CDD" id="cd04492">
    <property type="entry name" value="YhaM_OBF_like"/>
    <property type="match status" value="1"/>
</dbReference>
<dbReference type="SUPFAM" id="SSF50249">
    <property type="entry name" value="Nucleic acid-binding proteins"/>
    <property type="match status" value="1"/>
</dbReference>